<keyword evidence="2" id="KW-0805">Transcription regulation</keyword>
<name>A0A1V9ZK18_ACHHY</name>
<evidence type="ECO:0000256" key="3">
    <source>
        <dbReference type="ARBA" id="ARBA00023125"/>
    </source>
</evidence>
<feature type="region of interest" description="Disordered" evidence="5">
    <location>
        <begin position="1"/>
        <end position="60"/>
    </location>
</feature>
<dbReference type="InterPro" id="IPR003958">
    <property type="entry name" value="CBFA_NFYB_domain"/>
</dbReference>
<feature type="compositionally biased region" description="Polar residues" evidence="5">
    <location>
        <begin position="264"/>
        <end position="283"/>
    </location>
</feature>
<dbReference type="AlphaFoldDB" id="A0A1V9ZK18"/>
<comment type="caution">
    <text evidence="7">The sequence shown here is derived from an EMBL/GenBank/DDBJ whole genome shotgun (WGS) entry which is preliminary data.</text>
</comment>
<evidence type="ECO:0000256" key="4">
    <source>
        <dbReference type="ARBA" id="ARBA00023163"/>
    </source>
</evidence>
<dbReference type="GO" id="GO:0046982">
    <property type="term" value="F:protein heterodimerization activity"/>
    <property type="evidence" value="ECO:0007669"/>
    <property type="project" value="InterPro"/>
</dbReference>
<keyword evidence="8" id="KW-1185">Reference proteome</keyword>
<dbReference type="GO" id="GO:0000978">
    <property type="term" value="F:RNA polymerase II cis-regulatory region sequence-specific DNA binding"/>
    <property type="evidence" value="ECO:0007669"/>
    <property type="project" value="TreeGrafter"/>
</dbReference>
<evidence type="ECO:0000256" key="5">
    <source>
        <dbReference type="SAM" id="MobiDB-lite"/>
    </source>
</evidence>
<protein>
    <recommendedName>
        <fullName evidence="6">Transcription factor CBF/NF-Y/archaeal histone domain-containing protein</fullName>
    </recommendedName>
</protein>
<gene>
    <name evidence="7" type="ORF">ACHHYP_08751</name>
</gene>
<dbReference type="PANTHER" id="PTHR11064">
    <property type="entry name" value="CCAAT-BINDING TRANSCRIPTION FACTOR-RELATED"/>
    <property type="match status" value="1"/>
</dbReference>
<dbReference type="PANTHER" id="PTHR11064:SF9">
    <property type="entry name" value="NUCLEAR TRANSCRIPTION FACTOR Y SUBUNIT BETA"/>
    <property type="match status" value="1"/>
</dbReference>
<dbReference type="Proteomes" id="UP000243579">
    <property type="component" value="Unassembled WGS sequence"/>
</dbReference>
<evidence type="ECO:0000259" key="6">
    <source>
        <dbReference type="Pfam" id="PF00808"/>
    </source>
</evidence>
<keyword evidence="3" id="KW-0238">DNA-binding</keyword>
<dbReference type="Gene3D" id="1.10.20.10">
    <property type="entry name" value="Histone, subunit A"/>
    <property type="match status" value="1"/>
</dbReference>
<dbReference type="CDD" id="cd22907">
    <property type="entry name" value="HFD_NFYB"/>
    <property type="match status" value="1"/>
</dbReference>
<reference evidence="7 8" key="1">
    <citation type="journal article" date="2014" name="Genome Biol. Evol.">
        <title>The secreted proteins of Achlya hypogyna and Thraustotheca clavata identify the ancestral oomycete secretome and reveal gene acquisitions by horizontal gene transfer.</title>
        <authorList>
            <person name="Misner I."/>
            <person name="Blouin N."/>
            <person name="Leonard G."/>
            <person name="Richards T.A."/>
            <person name="Lane C.E."/>
        </authorList>
    </citation>
    <scope>NUCLEOTIDE SEQUENCE [LARGE SCALE GENOMIC DNA]</scope>
    <source>
        <strain evidence="7 8">ATCC 48635</strain>
    </source>
</reference>
<evidence type="ECO:0000313" key="7">
    <source>
        <dbReference type="EMBL" id="OQR98329.1"/>
    </source>
</evidence>
<evidence type="ECO:0000256" key="1">
    <source>
        <dbReference type="ARBA" id="ARBA00009053"/>
    </source>
</evidence>
<comment type="similarity">
    <text evidence="1">Belongs to the NFYB/HAP3 subunit family.</text>
</comment>
<feature type="compositionally biased region" description="Polar residues" evidence="5">
    <location>
        <begin position="51"/>
        <end position="60"/>
    </location>
</feature>
<dbReference type="InterPro" id="IPR009072">
    <property type="entry name" value="Histone-fold"/>
</dbReference>
<dbReference type="GO" id="GO:0001228">
    <property type="term" value="F:DNA-binding transcription activator activity, RNA polymerase II-specific"/>
    <property type="evidence" value="ECO:0007669"/>
    <property type="project" value="InterPro"/>
</dbReference>
<feature type="region of interest" description="Disordered" evidence="5">
    <location>
        <begin position="191"/>
        <end position="283"/>
    </location>
</feature>
<keyword evidence="4" id="KW-0804">Transcription</keyword>
<proteinExistence type="inferred from homology"/>
<evidence type="ECO:0000256" key="2">
    <source>
        <dbReference type="ARBA" id="ARBA00023015"/>
    </source>
</evidence>
<dbReference type="SUPFAM" id="SSF47113">
    <property type="entry name" value="Histone-fold"/>
    <property type="match status" value="1"/>
</dbReference>
<sequence>MELPTTAPVQSFHSGSRPSPSSATAQQKAHGAVERPQDVAARSVARPAPTNRKSPSSLDNANDQITSALLNLLYSFHNANTADEVVLALQTLFSWFQTQTYHPTQTPPDATGPFLPIHMLRHAKNEFVQCAQIKQSRQPYVWTNVVAKQYAIILQHLLVAIQAQTQMQQARAAQQSSTQLQNQLSVSIHEAHAQYSKQQQSRQHPTPTGTMKAPALSTGNIKPPQLPSTPHHATAPQQHVPKVGSSTTPAPPTTHAPKKMTPTNYSQRASEFHSSAATNNSSLVVKVPKKKPVESKPKPATSYGVVMPPAAPSPSVASFAENPFFVDMTMRTATPGADDDHLYIPVRNINKVMKHALPKDAKVKISDEAKEFMQECVTEFILYLASETRDQAIVNKRGKSTLTGSDTLRAFYNLGMTPYGDVLGVYHDKIKVVQEEAAKIKIEKRAAKIQSNALLAAAPVATPSPDIIVLPPDGADQVKREPQGPLA</sequence>
<organism evidence="7 8">
    <name type="scientific">Achlya hypogyna</name>
    <name type="common">Oomycete</name>
    <name type="synonym">Protoachlya hypogyna</name>
    <dbReference type="NCBI Taxonomy" id="1202772"/>
    <lineage>
        <taxon>Eukaryota</taxon>
        <taxon>Sar</taxon>
        <taxon>Stramenopiles</taxon>
        <taxon>Oomycota</taxon>
        <taxon>Saprolegniomycetes</taxon>
        <taxon>Saprolegniales</taxon>
        <taxon>Achlyaceae</taxon>
        <taxon>Achlya</taxon>
    </lineage>
</organism>
<dbReference type="STRING" id="1202772.A0A1V9ZK18"/>
<feature type="compositionally biased region" description="Low complexity" evidence="5">
    <location>
        <begin position="11"/>
        <end position="22"/>
    </location>
</feature>
<feature type="compositionally biased region" description="Polar residues" evidence="5">
    <location>
        <begin position="195"/>
        <end position="209"/>
    </location>
</feature>
<dbReference type="GO" id="GO:0016602">
    <property type="term" value="C:CCAAT-binding factor complex"/>
    <property type="evidence" value="ECO:0007669"/>
    <property type="project" value="InterPro"/>
</dbReference>
<dbReference type="EMBL" id="JNBR01000087">
    <property type="protein sequence ID" value="OQR98329.1"/>
    <property type="molecule type" value="Genomic_DNA"/>
</dbReference>
<dbReference type="InterPro" id="IPR027113">
    <property type="entry name" value="Transc_fact_NFYB/HAP3"/>
</dbReference>
<accession>A0A1V9ZK18</accession>
<dbReference type="Pfam" id="PF00808">
    <property type="entry name" value="CBFD_NFYB_HMF"/>
    <property type="match status" value="1"/>
</dbReference>
<dbReference type="OrthoDB" id="386949at2759"/>
<feature type="domain" description="Transcription factor CBF/NF-Y/archaeal histone" evidence="6">
    <location>
        <begin position="344"/>
        <end position="407"/>
    </location>
</feature>
<evidence type="ECO:0000313" key="8">
    <source>
        <dbReference type="Proteomes" id="UP000243579"/>
    </source>
</evidence>